<reference evidence="2 3" key="1">
    <citation type="submission" date="2017-01" db="EMBL/GenBank/DDBJ databases">
        <authorList>
            <person name="Mah S.A."/>
            <person name="Swanson W.J."/>
            <person name="Moy G.W."/>
            <person name="Vacquier V.D."/>
        </authorList>
    </citation>
    <scope>NUCLEOTIDE SEQUENCE [LARGE SCALE GENOMIC DNA]</scope>
    <source>
        <strain evidence="2 3">GSMNP</strain>
    </source>
</reference>
<sequence>MEEFPDFPENHNPSYTRDIFNEIIQEKQISPIYSDNNSSRGFPNPSTSITKLQGPDSAISVPIGSKEKYSRFEFSTSGSKLKPILERDSKENLSYIDSSIAKKSNDFNFGVYRNNSRISKLPPLNTSKKLIDPDLPKTKHSHSPSPLSSKHTNRYSFSSFNSIEADQKIPRSNSDFSSPNLNSGFFTPEISLAKKSDATNHRNPFRRAKSVTVDFSNDKYDFDLSTGDSQNENDSLSYLSKSFYGIDSGSSKSKSLYDMASQSSKTTFTKKYSDINSSDLLSNFAQMDKYLSQFSSILSPKLDEPNLKPHLQNLSRIYSKMLANHSLSKSIAKPSLDKLKALSLEKSKWDAQKKEWDAEKQEWEAMKVEWEKSSKQENKRKSIKLDREKRLNTIKELEMKELADSESKWKARAVQSESDLSNLKETLEDLVDMNKNLKNQIKELKSSNNNSIPQKNSNPESSENNDLELNTNKLESTKANKELEIKNLESEILALSKRARELNDIKLELISEQNELESEVSLIKNENHKKEHKNKYNVNFTTINTDIEPDGFAKELQIGDASPGINYNNPFGPKSSISENIFLFNQNKQLEETSEELERWKSSYFFLNNMVIRILKISMIFKSASERIASLENNSNVNNLSSLSENSNDVSNSNTFITPEIESQILEDDEKMLFAAFEQPEIQNIPDINFKQASETYQKSLENVFSTVEDCYSNFKQVRDFLIKTKTEKSTLLRKLGKKERQKLPSWNMIHQWGDEGKFVDMNYSRTDNNLSSPFSRPVNFGYANQNPQNIQDYNFTPGRETNLGGRSKHYSDRKYNRNRSFTEQKSSSSPNSRHLDDPYNFYNNQFQPLINNELEYQGDLVSSDEYNELVSELEMERFELAKYKNLCSKLENLMQQMRISLDRSYMDLNNLRYEKNQLFINNRQQPDFKSTTPQDNFSTTNLLNDLPQSVDIQSNFGSNCINELNTVTKFIENTKAKNSSFFEDVNALFSILDSLQIDSKDTRYNSITTKESNNESNSLGRPDSSYEANSKFEKSNLDSYSYDNNKMHINKNYTLVDFLVNKPDPTEQICETWFQLVNAYSFISRRLLDALVLVIEKHMNSKFNSEPINYTLLNLDEQLNKVKELEILVSDKMKEYNTYILSKFNFISSKILFDSSNSDPVYSENQNISKYNNFDLEDSKDYIISIRNSLLGLEHEVFTISSDSIELLNSFIYENPLLSLSNLNMSDNFRKSDSNGSDEISHLSKQDDQHNSPVVELNNRIKKIHKYYESQIAIKNTKINQLQLDTNNIKEKAETKIASYMLIQNYQHVKLTNILEKNEFYSNLIRLSSSIIGGPSVILQSIPNSDISKDNNPPIYFWIKAKKVLIVVRLYRSLKNLLKKSSIVNLLKSEVQNLKNVKS</sequence>
<protein>
    <submittedName>
        <fullName evidence="2">Uncharacterized protein</fullName>
    </submittedName>
</protein>
<dbReference type="Proteomes" id="UP000187283">
    <property type="component" value="Unassembled WGS sequence"/>
</dbReference>
<feature type="region of interest" description="Disordered" evidence="1">
    <location>
        <begin position="1232"/>
        <end position="1252"/>
    </location>
</feature>
<accession>A0A1R1XSD5</accession>
<feature type="region of interest" description="Disordered" evidence="1">
    <location>
        <begin position="118"/>
        <end position="153"/>
    </location>
</feature>
<feature type="compositionally biased region" description="Polar residues" evidence="1">
    <location>
        <begin position="1007"/>
        <end position="1020"/>
    </location>
</feature>
<gene>
    <name evidence="2" type="ORF">AYI70_g5900</name>
</gene>
<name>A0A1R1XSD5_9FUNG</name>
<feature type="region of interest" description="Disordered" evidence="1">
    <location>
        <begin position="778"/>
        <end position="839"/>
    </location>
</feature>
<feature type="region of interest" description="Disordered" evidence="1">
    <location>
        <begin position="1007"/>
        <end position="1028"/>
    </location>
</feature>
<feature type="compositionally biased region" description="Polar residues" evidence="1">
    <location>
        <begin position="446"/>
        <end position="467"/>
    </location>
</feature>
<keyword evidence="3" id="KW-1185">Reference proteome</keyword>
<feature type="region of interest" description="Disordered" evidence="1">
    <location>
        <begin position="444"/>
        <end position="467"/>
    </location>
</feature>
<evidence type="ECO:0000313" key="2">
    <source>
        <dbReference type="EMBL" id="OMJ17563.1"/>
    </source>
</evidence>
<evidence type="ECO:0000313" key="3">
    <source>
        <dbReference type="Proteomes" id="UP000187283"/>
    </source>
</evidence>
<proteinExistence type="predicted"/>
<feature type="compositionally biased region" description="Polar residues" evidence="1">
    <location>
        <begin position="819"/>
        <end position="833"/>
    </location>
</feature>
<feature type="compositionally biased region" description="Polar residues" evidence="1">
    <location>
        <begin position="30"/>
        <end position="51"/>
    </location>
</feature>
<feature type="compositionally biased region" description="Polar residues" evidence="1">
    <location>
        <begin position="783"/>
        <end position="795"/>
    </location>
</feature>
<feature type="compositionally biased region" description="Polar residues" evidence="1">
    <location>
        <begin position="118"/>
        <end position="128"/>
    </location>
</feature>
<organism evidence="2 3">
    <name type="scientific">Smittium culicis</name>
    <dbReference type="NCBI Taxonomy" id="133412"/>
    <lineage>
        <taxon>Eukaryota</taxon>
        <taxon>Fungi</taxon>
        <taxon>Fungi incertae sedis</taxon>
        <taxon>Zoopagomycota</taxon>
        <taxon>Kickxellomycotina</taxon>
        <taxon>Harpellomycetes</taxon>
        <taxon>Harpellales</taxon>
        <taxon>Legeriomycetaceae</taxon>
        <taxon>Smittium</taxon>
    </lineage>
</organism>
<dbReference type="OrthoDB" id="10310310at2759"/>
<evidence type="ECO:0000256" key="1">
    <source>
        <dbReference type="SAM" id="MobiDB-lite"/>
    </source>
</evidence>
<comment type="caution">
    <text evidence="2">The sequence shown here is derived from an EMBL/GenBank/DDBJ whole genome shotgun (WGS) entry which is preliminary data.</text>
</comment>
<dbReference type="EMBL" id="LSSN01002016">
    <property type="protein sequence ID" value="OMJ17563.1"/>
    <property type="molecule type" value="Genomic_DNA"/>
</dbReference>
<feature type="compositionally biased region" description="Basic and acidic residues" evidence="1">
    <location>
        <begin position="1232"/>
        <end position="1251"/>
    </location>
</feature>
<feature type="region of interest" description="Disordered" evidence="1">
    <location>
        <begin position="30"/>
        <end position="56"/>
    </location>
</feature>